<evidence type="ECO:0000313" key="3">
    <source>
        <dbReference type="EMBL" id="KAJ1166758.1"/>
    </source>
</evidence>
<feature type="region of interest" description="Disordered" evidence="1">
    <location>
        <begin position="76"/>
        <end position="102"/>
    </location>
</feature>
<dbReference type="Proteomes" id="UP001066276">
    <property type="component" value="Chromosome 4_2"/>
</dbReference>
<evidence type="ECO:0000313" key="4">
    <source>
        <dbReference type="Proteomes" id="UP001066276"/>
    </source>
</evidence>
<feature type="signal peptide" evidence="2">
    <location>
        <begin position="1"/>
        <end position="21"/>
    </location>
</feature>
<comment type="caution">
    <text evidence="3">The sequence shown here is derived from an EMBL/GenBank/DDBJ whole genome shotgun (WGS) entry which is preliminary data.</text>
</comment>
<evidence type="ECO:0008006" key="5">
    <source>
        <dbReference type="Google" id="ProtNLM"/>
    </source>
</evidence>
<sequence>MQLHFRLQFTALHTLLPLIKGVATAGHAVFAPPGDSMPTPALLAPCSQVGVCPPVTPASARLGHTRCCTSCRWAARRSTPRPRASPPLGTRYSHGHQLHPTRHSCDTGRVGWKID</sequence>
<feature type="compositionally biased region" description="Basic residues" evidence="1">
    <location>
        <begin position="93"/>
        <end position="102"/>
    </location>
</feature>
<evidence type="ECO:0000256" key="1">
    <source>
        <dbReference type="SAM" id="MobiDB-lite"/>
    </source>
</evidence>
<evidence type="ECO:0000256" key="2">
    <source>
        <dbReference type="SAM" id="SignalP"/>
    </source>
</evidence>
<keyword evidence="2" id="KW-0732">Signal</keyword>
<proteinExistence type="predicted"/>
<feature type="chain" id="PRO_5044000922" description="Secreted protein" evidence="2">
    <location>
        <begin position="22"/>
        <end position="115"/>
    </location>
</feature>
<protein>
    <recommendedName>
        <fullName evidence="5">Secreted protein</fullName>
    </recommendedName>
</protein>
<dbReference type="EMBL" id="JANPWB010000008">
    <property type="protein sequence ID" value="KAJ1166758.1"/>
    <property type="molecule type" value="Genomic_DNA"/>
</dbReference>
<keyword evidence="4" id="KW-1185">Reference proteome</keyword>
<name>A0AAV7SRQ1_PLEWA</name>
<reference evidence="3" key="1">
    <citation type="journal article" date="2022" name="bioRxiv">
        <title>Sequencing and chromosome-scale assembly of the giantPleurodeles waltlgenome.</title>
        <authorList>
            <person name="Brown T."/>
            <person name="Elewa A."/>
            <person name="Iarovenko S."/>
            <person name="Subramanian E."/>
            <person name="Araus A.J."/>
            <person name="Petzold A."/>
            <person name="Susuki M."/>
            <person name="Suzuki K.-i.T."/>
            <person name="Hayashi T."/>
            <person name="Toyoda A."/>
            <person name="Oliveira C."/>
            <person name="Osipova E."/>
            <person name="Leigh N.D."/>
            <person name="Simon A."/>
            <person name="Yun M.H."/>
        </authorList>
    </citation>
    <scope>NUCLEOTIDE SEQUENCE</scope>
    <source>
        <strain evidence="3">20211129_DDA</strain>
        <tissue evidence="3">Liver</tissue>
    </source>
</reference>
<organism evidence="3 4">
    <name type="scientific">Pleurodeles waltl</name>
    <name type="common">Iberian ribbed newt</name>
    <dbReference type="NCBI Taxonomy" id="8319"/>
    <lineage>
        <taxon>Eukaryota</taxon>
        <taxon>Metazoa</taxon>
        <taxon>Chordata</taxon>
        <taxon>Craniata</taxon>
        <taxon>Vertebrata</taxon>
        <taxon>Euteleostomi</taxon>
        <taxon>Amphibia</taxon>
        <taxon>Batrachia</taxon>
        <taxon>Caudata</taxon>
        <taxon>Salamandroidea</taxon>
        <taxon>Salamandridae</taxon>
        <taxon>Pleurodelinae</taxon>
        <taxon>Pleurodeles</taxon>
    </lineage>
</organism>
<accession>A0AAV7SRQ1</accession>
<gene>
    <name evidence="3" type="ORF">NDU88_007155</name>
</gene>
<dbReference type="AlphaFoldDB" id="A0AAV7SRQ1"/>